<accession>A0A2T3LF72</accession>
<dbReference type="EMBL" id="PYOC01000001">
    <property type="protein sequence ID" value="PSV50027.1"/>
    <property type="molecule type" value="Genomic_DNA"/>
</dbReference>
<gene>
    <name evidence="1" type="ORF">C9J47_05615</name>
</gene>
<comment type="caution">
    <text evidence="1">The sequence shown here is derived from an EMBL/GenBank/DDBJ whole genome shotgun (WGS) entry which is preliminary data.</text>
</comment>
<organism evidence="1 2">
    <name type="scientific">Photobacterium indicum</name>
    <dbReference type="NCBI Taxonomy" id="81447"/>
    <lineage>
        <taxon>Bacteria</taxon>
        <taxon>Pseudomonadati</taxon>
        <taxon>Pseudomonadota</taxon>
        <taxon>Gammaproteobacteria</taxon>
        <taxon>Vibrionales</taxon>
        <taxon>Vibrionaceae</taxon>
        <taxon>Photobacterium</taxon>
    </lineage>
</organism>
<evidence type="ECO:0000313" key="2">
    <source>
        <dbReference type="Proteomes" id="UP000241803"/>
    </source>
</evidence>
<dbReference type="Proteomes" id="UP000241803">
    <property type="component" value="Unassembled WGS sequence"/>
</dbReference>
<evidence type="ECO:0008006" key="3">
    <source>
        <dbReference type="Google" id="ProtNLM"/>
    </source>
</evidence>
<evidence type="ECO:0000313" key="1">
    <source>
        <dbReference type="EMBL" id="PSV50027.1"/>
    </source>
</evidence>
<protein>
    <recommendedName>
        <fullName evidence="3">Phage head morphogenesis domain-containing protein</fullName>
    </recommendedName>
</protein>
<name>A0A2T3LF72_9GAMM</name>
<dbReference type="RefSeq" id="WP_107252611.1">
    <property type="nucleotide sequence ID" value="NZ_PYOC01000001.1"/>
</dbReference>
<keyword evidence="2" id="KW-1185">Reference proteome</keyword>
<reference evidence="1 2" key="1">
    <citation type="submission" date="2018-03" db="EMBL/GenBank/DDBJ databases">
        <title>Whole genome sequencing of Histamine producing bacteria.</title>
        <authorList>
            <person name="Butler K."/>
        </authorList>
    </citation>
    <scope>NUCLEOTIDE SEQUENCE [LARGE SCALE GENOMIC DNA]</scope>
    <source>
        <strain evidence="1 2">ATCC 19614</strain>
    </source>
</reference>
<proteinExistence type="predicted"/>
<sequence length="163" mass="18413">MITVFPYLIAQNLLELFGVDFQRIYNERGGMQREQLKVISKYKVLTGAKSNAYKTIRRLDKSKNKQSIDFAANLKNTMAGTISNEVMDSLANSKKADEIMVKWLPSSATEHRVNHALQYGKTMSIKKARKLGLGVDYGCQCGMQIISGDKHIQNELKKINRGK</sequence>
<dbReference type="AlphaFoldDB" id="A0A2T3LF72"/>